<dbReference type="SMART" id="SM00342">
    <property type="entry name" value="HTH_ARAC"/>
    <property type="match status" value="1"/>
</dbReference>
<feature type="domain" description="HTH araC/xylS-type" evidence="4">
    <location>
        <begin position="182"/>
        <end position="280"/>
    </location>
</feature>
<dbReference type="Pfam" id="PF12833">
    <property type="entry name" value="HTH_18"/>
    <property type="match status" value="1"/>
</dbReference>
<proteinExistence type="predicted"/>
<dbReference type="Gene3D" id="2.60.120.280">
    <property type="entry name" value="Regulatory protein AraC"/>
    <property type="match status" value="1"/>
</dbReference>
<dbReference type="PATRIC" id="fig|1423805.4.peg.1157"/>
<dbReference type="SUPFAM" id="SSF51215">
    <property type="entry name" value="Regulatory protein AraC"/>
    <property type="match status" value="1"/>
</dbReference>
<dbReference type="EMBL" id="AZFC01000015">
    <property type="protein sequence ID" value="KRL48667.1"/>
    <property type="molecule type" value="Genomic_DNA"/>
</dbReference>
<comment type="caution">
    <text evidence="5">The sequence shown here is derived from an EMBL/GenBank/DDBJ whole genome shotgun (WGS) entry which is preliminary data.</text>
</comment>
<sequence>MKVSIMNKKVYKFSLYDPVKFFKAGQYFADAGWRHKDITNDGDYELFIMLSGAAFIQIGTVQYALSEHDCLLIPPYIRHFGYRDSPNGTVYYWMHFFPNGTVTTSYTVNLAGNENEVTLPQQFIPKNFERVALLIRQLLDSANDKSSSQLATNYFVSSILIEVSRQFIATIHPAPKSSSRFELIKNWIRIHSHENLTVAQIAAEFQMTPVYLTRLFKLYEGVTTIHFINSIKINQAQELLLTTDKSVKTVSLELGFRNEKYFLRVFKNMTSLTPTQFRNSYAKTYLNNIEVDPTIPKP</sequence>
<evidence type="ECO:0000313" key="5">
    <source>
        <dbReference type="EMBL" id="KRL48667.1"/>
    </source>
</evidence>
<dbReference type="InterPro" id="IPR003313">
    <property type="entry name" value="AraC-bd"/>
</dbReference>
<name>A0A0R1R689_9LACO</name>
<dbReference type="PANTHER" id="PTHR43280">
    <property type="entry name" value="ARAC-FAMILY TRANSCRIPTIONAL REGULATOR"/>
    <property type="match status" value="1"/>
</dbReference>
<protein>
    <submittedName>
        <fullName evidence="5">Transcriptional regulator, AraC family</fullName>
    </submittedName>
</protein>
<dbReference type="GO" id="GO:0043565">
    <property type="term" value="F:sequence-specific DNA binding"/>
    <property type="evidence" value="ECO:0007669"/>
    <property type="project" value="InterPro"/>
</dbReference>
<evidence type="ECO:0000256" key="2">
    <source>
        <dbReference type="ARBA" id="ARBA00023125"/>
    </source>
</evidence>
<organism evidence="5 6">
    <name type="scientific">Levilactobacillus spicheri DSM 15429</name>
    <dbReference type="NCBI Taxonomy" id="1423805"/>
    <lineage>
        <taxon>Bacteria</taxon>
        <taxon>Bacillati</taxon>
        <taxon>Bacillota</taxon>
        <taxon>Bacilli</taxon>
        <taxon>Lactobacillales</taxon>
        <taxon>Lactobacillaceae</taxon>
        <taxon>Levilactobacillus</taxon>
    </lineage>
</organism>
<dbReference type="Gene3D" id="1.10.10.60">
    <property type="entry name" value="Homeodomain-like"/>
    <property type="match status" value="2"/>
</dbReference>
<dbReference type="PROSITE" id="PS00041">
    <property type="entry name" value="HTH_ARAC_FAMILY_1"/>
    <property type="match status" value="1"/>
</dbReference>
<gene>
    <name evidence="5" type="ORF">FD37_GL001127</name>
</gene>
<keyword evidence="3" id="KW-0804">Transcription</keyword>
<evidence type="ECO:0000313" key="6">
    <source>
        <dbReference type="Proteomes" id="UP000051835"/>
    </source>
</evidence>
<dbReference type="Proteomes" id="UP000051835">
    <property type="component" value="Unassembled WGS sequence"/>
</dbReference>
<evidence type="ECO:0000259" key="4">
    <source>
        <dbReference type="PROSITE" id="PS01124"/>
    </source>
</evidence>
<keyword evidence="1" id="KW-0805">Transcription regulation</keyword>
<dbReference type="InterPro" id="IPR037923">
    <property type="entry name" value="HTH-like"/>
</dbReference>
<dbReference type="GO" id="GO:0003700">
    <property type="term" value="F:DNA-binding transcription factor activity"/>
    <property type="evidence" value="ECO:0007669"/>
    <property type="project" value="InterPro"/>
</dbReference>
<keyword evidence="2" id="KW-0238">DNA-binding</keyword>
<accession>A0A0R1R689</accession>
<dbReference type="AlphaFoldDB" id="A0A0R1R689"/>
<dbReference type="InterPro" id="IPR009057">
    <property type="entry name" value="Homeodomain-like_sf"/>
</dbReference>
<dbReference type="SUPFAM" id="SSF46689">
    <property type="entry name" value="Homeodomain-like"/>
    <property type="match status" value="2"/>
</dbReference>
<dbReference type="PANTHER" id="PTHR43280:SF28">
    <property type="entry name" value="HTH-TYPE TRANSCRIPTIONAL ACTIVATOR RHAS"/>
    <property type="match status" value="1"/>
</dbReference>
<dbReference type="Pfam" id="PF02311">
    <property type="entry name" value="AraC_binding"/>
    <property type="match status" value="1"/>
</dbReference>
<dbReference type="PROSITE" id="PS01124">
    <property type="entry name" value="HTH_ARAC_FAMILY_2"/>
    <property type="match status" value="1"/>
</dbReference>
<dbReference type="InterPro" id="IPR018060">
    <property type="entry name" value="HTH_AraC"/>
</dbReference>
<evidence type="ECO:0000256" key="1">
    <source>
        <dbReference type="ARBA" id="ARBA00023015"/>
    </source>
</evidence>
<reference evidence="5 6" key="1">
    <citation type="journal article" date="2015" name="Genome Announc.">
        <title>Expanding the biotechnology potential of lactobacilli through comparative genomics of 213 strains and associated genera.</title>
        <authorList>
            <person name="Sun Z."/>
            <person name="Harris H.M."/>
            <person name="McCann A."/>
            <person name="Guo C."/>
            <person name="Argimon S."/>
            <person name="Zhang W."/>
            <person name="Yang X."/>
            <person name="Jeffery I.B."/>
            <person name="Cooney J.C."/>
            <person name="Kagawa T.F."/>
            <person name="Liu W."/>
            <person name="Song Y."/>
            <person name="Salvetti E."/>
            <person name="Wrobel A."/>
            <person name="Rasinkangas P."/>
            <person name="Parkhill J."/>
            <person name="Rea M.C."/>
            <person name="O'Sullivan O."/>
            <person name="Ritari J."/>
            <person name="Douillard F.P."/>
            <person name="Paul Ross R."/>
            <person name="Yang R."/>
            <person name="Briner A.E."/>
            <person name="Felis G.E."/>
            <person name="de Vos W.M."/>
            <person name="Barrangou R."/>
            <person name="Klaenhammer T.R."/>
            <person name="Caufield P.W."/>
            <person name="Cui Y."/>
            <person name="Zhang H."/>
            <person name="O'Toole P.W."/>
        </authorList>
    </citation>
    <scope>NUCLEOTIDE SEQUENCE [LARGE SCALE GENOMIC DNA]</scope>
    <source>
        <strain evidence="5 6">DSM 15429</strain>
    </source>
</reference>
<evidence type="ECO:0000256" key="3">
    <source>
        <dbReference type="ARBA" id="ARBA00023163"/>
    </source>
</evidence>
<dbReference type="InterPro" id="IPR018062">
    <property type="entry name" value="HTH_AraC-typ_CS"/>
</dbReference>